<dbReference type="RefSeq" id="WP_236371969.1">
    <property type="nucleotide sequence ID" value="NZ_WKAT01000030.1"/>
</dbReference>
<accession>A0ABS9GKB7</accession>
<evidence type="ECO:0008006" key="3">
    <source>
        <dbReference type="Google" id="ProtNLM"/>
    </source>
</evidence>
<dbReference type="Proteomes" id="UP000814158">
    <property type="component" value="Unassembled WGS sequence"/>
</dbReference>
<sequence>MASWYTEGTVTVVKGNTVVNGAGTKFSNCRSGDMFVGPDNAIYQVINAPNDALISISPAYRGANASGVLYGIVPVNGYPKALADAVNQVILQWGDKLSALGSTGNYDILPPSKGGTGRTDPLGTASNATLTVGTSDITAGRVLKVGDYGFGVIPVFNDFGLDVLTSFGYCYINTGYSTPTGHRNGWLFSLPISANYVIQEFRSEADGSLHTRAKIAGTWQAWRMTYNTGNTTRAADGTLKAI</sequence>
<dbReference type="CDD" id="cd19958">
    <property type="entry name" value="pyocin_knob"/>
    <property type="match status" value="1"/>
</dbReference>
<protein>
    <recommendedName>
        <fullName evidence="3">Phage tail protein</fullName>
    </recommendedName>
</protein>
<keyword evidence="2" id="KW-1185">Reference proteome</keyword>
<comment type="caution">
    <text evidence="1">The sequence shown here is derived from an EMBL/GenBank/DDBJ whole genome shotgun (WGS) entry which is preliminary data.</text>
</comment>
<reference evidence="1 2" key="1">
    <citation type="submission" date="2019-11" db="EMBL/GenBank/DDBJ databases">
        <title>Epiphytic Pseudomonas syringae from cherry orchards.</title>
        <authorList>
            <person name="Hulin M.T."/>
        </authorList>
    </citation>
    <scope>NUCLEOTIDE SEQUENCE [LARGE SCALE GENOMIC DNA]</scope>
    <source>
        <strain evidence="1 2">PA-3-2A</strain>
    </source>
</reference>
<proteinExistence type="predicted"/>
<organism evidence="1 2">
    <name type="scientific">Pseudomonas salomonii</name>
    <dbReference type="NCBI Taxonomy" id="191391"/>
    <lineage>
        <taxon>Bacteria</taxon>
        <taxon>Pseudomonadati</taxon>
        <taxon>Pseudomonadota</taxon>
        <taxon>Gammaproteobacteria</taxon>
        <taxon>Pseudomonadales</taxon>
        <taxon>Pseudomonadaceae</taxon>
        <taxon>Pseudomonas</taxon>
    </lineage>
</organism>
<dbReference type="EMBL" id="WKAT01000030">
    <property type="protein sequence ID" value="MCF5546174.1"/>
    <property type="molecule type" value="Genomic_DNA"/>
</dbReference>
<evidence type="ECO:0000313" key="1">
    <source>
        <dbReference type="EMBL" id="MCF5546174.1"/>
    </source>
</evidence>
<name>A0ABS9GKB7_9PSED</name>
<evidence type="ECO:0000313" key="2">
    <source>
        <dbReference type="Proteomes" id="UP000814158"/>
    </source>
</evidence>
<gene>
    <name evidence="1" type="ORF">GIV68_15660</name>
</gene>